<keyword evidence="3" id="KW-1185">Reference proteome</keyword>
<dbReference type="RefSeq" id="WP_007013908.1">
    <property type="nucleotide sequence ID" value="NZ_AGFM01000047.1"/>
</dbReference>
<proteinExistence type="predicted"/>
<dbReference type="AlphaFoldDB" id="G6EF79"/>
<evidence type="ECO:0000256" key="1">
    <source>
        <dbReference type="SAM" id="Phobius"/>
    </source>
</evidence>
<accession>G6EF79</accession>
<dbReference type="STRING" id="1088721.JI59_05000"/>
<dbReference type="PATRIC" id="fig|1088721.3.peg.2965"/>
<protein>
    <recommendedName>
        <fullName evidence="4">DUF2933 domain-containing protein</fullName>
    </recommendedName>
</protein>
<dbReference type="InterPro" id="IPR021682">
    <property type="entry name" value="DUF2933"/>
</dbReference>
<evidence type="ECO:0000313" key="3">
    <source>
        <dbReference type="Proteomes" id="UP000004030"/>
    </source>
</evidence>
<organism evidence="2 3">
    <name type="scientific">Novosphingobium pentaromativorans US6-1</name>
    <dbReference type="NCBI Taxonomy" id="1088721"/>
    <lineage>
        <taxon>Bacteria</taxon>
        <taxon>Pseudomonadati</taxon>
        <taxon>Pseudomonadota</taxon>
        <taxon>Alphaproteobacteria</taxon>
        <taxon>Sphingomonadales</taxon>
        <taxon>Sphingomonadaceae</taxon>
        <taxon>Novosphingobium</taxon>
    </lineage>
</organism>
<comment type="caution">
    <text evidence="2">The sequence shown here is derived from an EMBL/GenBank/DDBJ whole genome shotgun (WGS) entry which is preliminary data.</text>
</comment>
<evidence type="ECO:0008006" key="4">
    <source>
        <dbReference type="Google" id="ProtNLM"/>
    </source>
</evidence>
<evidence type="ECO:0000313" key="2">
    <source>
        <dbReference type="EMBL" id="EHJ60037.1"/>
    </source>
</evidence>
<name>G6EF79_9SPHN</name>
<reference evidence="2 3" key="1">
    <citation type="journal article" date="2012" name="J. Bacteriol.">
        <title>Genome sequence of benzo(a)pyrene-degrading bacterium Novosphingobium pentaromativorans US6-1.</title>
        <authorList>
            <person name="Luo Y.R."/>
            <person name="Kang S.G."/>
            <person name="Kim S.J."/>
            <person name="Kim M.R."/>
            <person name="Li N."/>
            <person name="Lee J.H."/>
            <person name="Kwon K.K."/>
        </authorList>
    </citation>
    <scope>NUCLEOTIDE SEQUENCE [LARGE SCALE GENOMIC DNA]</scope>
    <source>
        <strain evidence="2 3">US6-1</strain>
    </source>
</reference>
<sequence length="54" mass="5883">MAVLFFLAVGGLLLAYEHRAHLFSGSSLLIFLLLLCSLMHLFLHGGHGHGEHGK</sequence>
<keyword evidence="1" id="KW-1133">Transmembrane helix</keyword>
<dbReference type="Proteomes" id="UP000004030">
    <property type="component" value="Unassembled WGS sequence"/>
</dbReference>
<feature type="transmembrane region" description="Helical" evidence="1">
    <location>
        <begin position="29"/>
        <end position="46"/>
    </location>
</feature>
<dbReference type="Pfam" id="PF11666">
    <property type="entry name" value="DUF2933"/>
    <property type="match status" value="1"/>
</dbReference>
<keyword evidence="1" id="KW-0472">Membrane</keyword>
<keyword evidence="1" id="KW-0812">Transmembrane</keyword>
<gene>
    <name evidence="2" type="ORF">NSU_3000</name>
</gene>
<dbReference type="EMBL" id="AGFM01000047">
    <property type="protein sequence ID" value="EHJ60037.1"/>
    <property type="molecule type" value="Genomic_DNA"/>
</dbReference>